<keyword evidence="2" id="KW-1185">Reference proteome</keyword>
<name>I2B3S5_SHIBC</name>
<sequence length="43" mass="5148">MCKISGVPFRRQYYCHASYNHSFCRNIFMGRLYATTVLIIKEE</sequence>
<reference evidence="1 2" key="1">
    <citation type="journal article" date="2012" name="J. Bacteriol.">
        <title>Complete genome sequence of the B12-producing Shimwellia blattae strain DSM 4481, isolated from a cockroach.</title>
        <authorList>
            <person name="Brzuszkiewicz E."/>
            <person name="Waschkowitz T."/>
            <person name="Wiezer A."/>
            <person name="Daniel R."/>
        </authorList>
    </citation>
    <scope>NUCLEOTIDE SEQUENCE [LARGE SCALE GENOMIC DNA]</scope>
    <source>
        <strain evidence="2">ATCC 29907 / DSM 4481 / JCM 1650 / NBRC 105725 / CDC 9005-74</strain>
    </source>
</reference>
<dbReference type="EMBL" id="CP001560">
    <property type="protein sequence ID" value="AFJ45179.1"/>
    <property type="molecule type" value="Genomic_DNA"/>
</dbReference>
<dbReference type="AlphaFoldDB" id="I2B3S5"/>
<dbReference type="HOGENOM" id="CLU_3239575_0_0_6"/>
<dbReference type="Proteomes" id="UP000001955">
    <property type="component" value="Chromosome"/>
</dbReference>
<organism evidence="1 2">
    <name type="scientific">Shimwellia blattae (strain ATCC 29907 / DSM 4481 / JCM 1650 / NBRC 105725 / CDC 9005-74)</name>
    <name type="common">Escherichia blattae</name>
    <dbReference type="NCBI Taxonomy" id="630626"/>
    <lineage>
        <taxon>Bacteria</taxon>
        <taxon>Pseudomonadati</taxon>
        <taxon>Pseudomonadota</taxon>
        <taxon>Gammaproteobacteria</taxon>
        <taxon>Enterobacterales</taxon>
        <taxon>Enterobacteriaceae</taxon>
        <taxon>Shimwellia</taxon>
    </lineage>
</organism>
<evidence type="ECO:0000313" key="1">
    <source>
        <dbReference type="EMBL" id="AFJ45179.1"/>
    </source>
</evidence>
<protein>
    <submittedName>
        <fullName evidence="1">Uncharacterized protein</fullName>
    </submittedName>
</protein>
<gene>
    <name evidence="1" type="ordered locus">EBL_c00420</name>
</gene>
<proteinExistence type="predicted"/>
<dbReference type="STRING" id="630626.EBL_c00420"/>
<evidence type="ECO:0000313" key="2">
    <source>
        <dbReference type="Proteomes" id="UP000001955"/>
    </source>
</evidence>
<accession>I2B3S5</accession>
<dbReference type="KEGG" id="ebt:EBL_c00420"/>